<name>A0A3P6FEU7_BRAOL</name>
<proteinExistence type="predicted"/>
<evidence type="ECO:0000313" key="1">
    <source>
        <dbReference type="EMBL" id="VDD51367.1"/>
    </source>
</evidence>
<dbReference type="AlphaFoldDB" id="A0A3P6FEU7"/>
<accession>A0A3P6FEU7</accession>
<evidence type="ECO:0000313" key="3">
    <source>
        <dbReference type="EMBL" id="VDD51378.1"/>
    </source>
</evidence>
<dbReference type="EMBL" id="LR031878">
    <property type="protein sequence ID" value="VDD51378.1"/>
    <property type="molecule type" value="Genomic_DNA"/>
</dbReference>
<gene>
    <name evidence="1" type="ORF">BOLC1T03756H</name>
    <name evidence="2" type="ORF">BOLC1T03762H</name>
    <name evidence="3" type="ORF">BOLC1T03767H</name>
</gene>
<dbReference type="EMBL" id="LR031878">
    <property type="protein sequence ID" value="VDD51367.1"/>
    <property type="molecule type" value="Genomic_DNA"/>
</dbReference>
<evidence type="ECO:0000313" key="2">
    <source>
        <dbReference type="EMBL" id="VDD51373.1"/>
    </source>
</evidence>
<organism evidence="3">
    <name type="scientific">Brassica oleracea</name>
    <name type="common">Wild cabbage</name>
    <dbReference type="NCBI Taxonomy" id="3712"/>
    <lineage>
        <taxon>Eukaryota</taxon>
        <taxon>Viridiplantae</taxon>
        <taxon>Streptophyta</taxon>
        <taxon>Embryophyta</taxon>
        <taxon>Tracheophyta</taxon>
        <taxon>Spermatophyta</taxon>
        <taxon>Magnoliopsida</taxon>
        <taxon>eudicotyledons</taxon>
        <taxon>Gunneridae</taxon>
        <taxon>Pentapetalae</taxon>
        <taxon>rosids</taxon>
        <taxon>malvids</taxon>
        <taxon>Brassicales</taxon>
        <taxon>Brassicaceae</taxon>
        <taxon>Brassiceae</taxon>
        <taxon>Brassica</taxon>
    </lineage>
</organism>
<reference evidence="3" key="1">
    <citation type="submission" date="2018-11" db="EMBL/GenBank/DDBJ databases">
        <authorList>
            <consortium name="Genoscope - CEA"/>
            <person name="William W."/>
        </authorList>
    </citation>
    <scope>NUCLEOTIDE SEQUENCE</scope>
</reference>
<sequence length="35" mass="3730">MLIALTVAKPNTGVLQSLVALLREVRNTVIAIVDP</sequence>
<protein>
    <submittedName>
        <fullName evidence="3">Uncharacterized protein</fullName>
    </submittedName>
</protein>
<dbReference type="EMBL" id="LR031878">
    <property type="protein sequence ID" value="VDD51373.1"/>
    <property type="molecule type" value="Genomic_DNA"/>
</dbReference>